<dbReference type="EMBL" id="AP014966">
    <property type="protein sequence ID" value="BAT11175.1"/>
    <property type="molecule type" value="Genomic_DNA"/>
</dbReference>
<keyword evidence="1" id="KW-0732">Signal</keyword>
<feature type="chain" id="PRO_5006057273" evidence="1">
    <location>
        <begin position="24"/>
        <end position="162"/>
    </location>
</feature>
<feature type="signal peptide" evidence="1">
    <location>
        <begin position="1"/>
        <end position="23"/>
    </location>
</feature>
<reference evidence="2 3" key="3">
    <citation type="journal article" date="2013" name="Rice">
        <title>Improvement of the Oryza sativa Nipponbare reference genome using next generation sequence and optical map data.</title>
        <authorList>
            <person name="Kawahara Y."/>
            <person name="de la Bastide M."/>
            <person name="Hamilton J.P."/>
            <person name="Kanamori H."/>
            <person name="McCombie W.R."/>
            <person name="Ouyang S."/>
            <person name="Schwartz D.C."/>
            <person name="Tanaka T."/>
            <person name="Wu J."/>
            <person name="Zhou S."/>
            <person name="Childs K.L."/>
            <person name="Davidson R.M."/>
            <person name="Lin H."/>
            <person name="Quesada-Ocampo L."/>
            <person name="Vaillancourt B."/>
            <person name="Sakai H."/>
            <person name="Lee S.S."/>
            <person name="Kim J."/>
            <person name="Numa H."/>
            <person name="Itoh T."/>
            <person name="Buell C.R."/>
            <person name="Matsumoto T."/>
        </authorList>
    </citation>
    <scope>NUCLEOTIDE SEQUENCE [LARGE SCALE GENOMIC DNA]</scope>
    <source>
        <strain evidence="3">cv. Nipponbare</strain>
    </source>
</reference>
<dbReference type="PaxDb" id="39947-A0A0P0XV22"/>
<evidence type="ECO:0000256" key="1">
    <source>
        <dbReference type="SAM" id="SignalP"/>
    </source>
</evidence>
<sequence length="162" mass="17899">MDAAALWWMCFMAALFCPSGGPATMPGNGTTAVYHMNLNATAAKSSMRHSVLDPGILRGLEIVEMVINQFHLYTASDSESLTTAHETTTATFGLAAAMQPSSTEAGGNMNRQELAGLLPTHWQLPCWPRRLPVWSFSCRPRRSPVWPPACRRPRSMPEWLRP</sequence>
<gene>
    <name evidence="2" type="ordered locus">Os10g0461750</name>
    <name evidence="2" type="ORF">OSNPB_100461750</name>
</gene>
<reference evidence="3" key="1">
    <citation type="journal article" date="2005" name="Nature">
        <title>The map-based sequence of the rice genome.</title>
        <authorList>
            <consortium name="International rice genome sequencing project (IRGSP)"/>
            <person name="Matsumoto T."/>
            <person name="Wu J."/>
            <person name="Kanamori H."/>
            <person name="Katayose Y."/>
            <person name="Fujisawa M."/>
            <person name="Namiki N."/>
            <person name="Mizuno H."/>
            <person name="Yamamoto K."/>
            <person name="Antonio B.A."/>
            <person name="Baba T."/>
            <person name="Sakata K."/>
            <person name="Nagamura Y."/>
            <person name="Aoki H."/>
            <person name="Arikawa K."/>
            <person name="Arita K."/>
            <person name="Bito T."/>
            <person name="Chiden Y."/>
            <person name="Fujitsuka N."/>
            <person name="Fukunaka R."/>
            <person name="Hamada M."/>
            <person name="Harada C."/>
            <person name="Hayashi A."/>
            <person name="Hijishita S."/>
            <person name="Honda M."/>
            <person name="Hosokawa S."/>
            <person name="Ichikawa Y."/>
            <person name="Idonuma A."/>
            <person name="Iijima M."/>
            <person name="Ikeda M."/>
            <person name="Ikeno M."/>
            <person name="Ito K."/>
            <person name="Ito S."/>
            <person name="Ito T."/>
            <person name="Ito Y."/>
            <person name="Ito Y."/>
            <person name="Iwabuchi A."/>
            <person name="Kamiya K."/>
            <person name="Karasawa W."/>
            <person name="Kurita K."/>
            <person name="Katagiri S."/>
            <person name="Kikuta A."/>
            <person name="Kobayashi H."/>
            <person name="Kobayashi N."/>
            <person name="Machita K."/>
            <person name="Maehara T."/>
            <person name="Masukawa M."/>
            <person name="Mizubayashi T."/>
            <person name="Mukai Y."/>
            <person name="Nagasaki H."/>
            <person name="Nagata Y."/>
            <person name="Naito S."/>
            <person name="Nakashima M."/>
            <person name="Nakama Y."/>
            <person name="Nakamichi Y."/>
            <person name="Nakamura M."/>
            <person name="Meguro A."/>
            <person name="Negishi M."/>
            <person name="Ohta I."/>
            <person name="Ohta T."/>
            <person name="Okamoto M."/>
            <person name="Ono N."/>
            <person name="Saji S."/>
            <person name="Sakaguchi M."/>
            <person name="Sakai K."/>
            <person name="Shibata M."/>
            <person name="Shimokawa T."/>
            <person name="Song J."/>
            <person name="Takazaki Y."/>
            <person name="Terasawa K."/>
            <person name="Tsugane M."/>
            <person name="Tsuji K."/>
            <person name="Ueda S."/>
            <person name="Waki K."/>
            <person name="Yamagata H."/>
            <person name="Yamamoto M."/>
            <person name="Yamamoto S."/>
            <person name="Yamane H."/>
            <person name="Yoshiki S."/>
            <person name="Yoshihara R."/>
            <person name="Yukawa K."/>
            <person name="Zhong H."/>
            <person name="Yano M."/>
            <person name="Yuan Q."/>
            <person name="Ouyang S."/>
            <person name="Liu J."/>
            <person name="Jones K.M."/>
            <person name="Gansberger K."/>
            <person name="Moffat K."/>
            <person name="Hill J."/>
            <person name="Bera J."/>
            <person name="Fadrosh D."/>
            <person name="Jin S."/>
            <person name="Johri S."/>
            <person name="Kim M."/>
            <person name="Overton L."/>
            <person name="Reardon M."/>
            <person name="Tsitrin T."/>
            <person name="Vuong H."/>
            <person name="Weaver B."/>
            <person name="Ciecko A."/>
            <person name="Tallon L."/>
            <person name="Jackson J."/>
            <person name="Pai G."/>
            <person name="Aken S.V."/>
            <person name="Utterback T."/>
            <person name="Reidmuller S."/>
            <person name="Feldblyum T."/>
            <person name="Hsiao J."/>
            <person name="Zismann V."/>
            <person name="Iobst S."/>
            <person name="de Vazeille A.R."/>
            <person name="Buell C.R."/>
            <person name="Ying K."/>
            <person name="Li Y."/>
            <person name="Lu T."/>
            <person name="Huang Y."/>
            <person name="Zhao Q."/>
            <person name="Feng Q."/>
            <person name="Zhang L."/>
            <person name="Zhu J."/>
            <person name="Weng Q."/>
            <person name="Mu J."/>
            <person name="Lu Y."/>
            <person name="Fan D."/>
            <person name="Liu Y."/>
            <person name="Guan J."/>
            <person name="Zhang Y."/>
            <person name="Yu S."/>
            <person name="Liu X."/>
            <person name="Zhang Y."/>
            <person name="Hong G."/>
            <person name="Han B."/>
            <person name="Choisne N."/>
            <person name="Demange N."/>
            <person name="Orjeda G."/>
            <person name="Samain S."/>
            <person name="Cattolico L."/>
            <person name="Pelletier E."/>
            <person name="Couloux A."/>
            <person name="Segurens B."/>
            <person name="Wincker P."/>
            <person name="D'Hont A."/>
            <person name="Scarpelli C."/>
            <person name="Weissenbach J."/>
            <person name="Salanoubat M."/>
            <person name="Quetier F."/>
            <person name="Yu Y."/>
            <person name="Kim H.R."/>
            <person name="Rambo T."/>
            <person name="Currie J."/>
            <person name="Collura K."/>
            <person name="Luo M."/>
            <person name="Yang T."/>
            <person name="Ammiraju J.S.S."/>
            <person name="Engler F."/>
            <person name="Soderlund C."/>
            <person name="Wing R.A."/>
            <person name="Palmer L.E."/>
            <person name="de la Bastide M."/>
            <person name="Spiegel L."/>
            <person name="Nascimento L."/>
            <person name="Zutavern T."/>
            <person name="O'Shaughnessy A."/>
            <person name="Dike S."/>
            <person name="Dedhia N."/>
            <person name="Preston R."/>
            <person name="Balija V."/>
            <person name="McCombie W.R."/>
            <person name="Chow T."/>
            <person name="Chen H."/>
            <person name="Chung M."/>
            <person name="Chen C."/>
            <person name="Shaw J."/>
            <person name="Wu H."/>
            <person name="Hsiao K."/>
            <person name="Chao Y."/>
            <person name="Chu M."/>
            <person name="Cheng C."/>
            <person name="Hour A."/>
            <person name="Lee P."/>
            <person name="Lin S."/>
            <person name="Lin Y."/>
            <person name="Liou J."/>
            <person name="Liu S."/>
            <person name="Hsing Y."/>
            <person name="Raghuvanshi S."/>
            <person name="Mohanty A."/>
            <person name="Bharti A.K."/>
            <person name="Gaur A."/>
            <person name="Gupta V."/>
            <person name="Kumar D."/>
            <person name="Ravi V."/>
            <person name="Vij S."/>
            <person name="Kapur A."/>
            <person name="Khurana P."/>
            <person name="Khurana P."/>
            <person name="Khurana J.P."/>
            <person name="Tyagi A.K."/>
            <person name="Gaikwad K."/>
            <person name="Singh A."/>
            <person name="Dalal V."/>
            <person name="Srivastava S."/>
            <person name="Dixit A."/>
            <person name="Pal A.K."/>
            <person name="Ghazi I.A."/>
            <person name="Yadav M."/>
            <person name="Pandit A."/>
            <person name="Bhargava A."/>
            <person name="Sureshbabu K."/>
            <person name="Batra K."/>
            <person name="Sharma T.R."/>
            <person name="Mohapatra T."/>
            <person name="Singh N.K."/>
            <person name="Messing J."/>
            <person name="Nelson A.B."/>
            <person name="Fuks G."/>
            <person name="Kavchok S."/>
            <person name="Keizer G."/>
            <person name="Linton E."/>
            <person name="Llaca V."/>
            <person name="Song R."/>
            <person name="Tanyolac B."/>
            <person name="Young S."/>
            <person name="Ho-Il K."/>
            <person name="Hahn J.H."/>
            <person name="Sangsakoo G."/>
            <person name="Vanavichit A."/>
            <person name="de Mattos Luiz.A.T."/>
            <person name="Zimmer P.D."/>
            <person name="Malone G."/>
            <person name="Dellagostin O."/>
            <person name="de Oliveira A.C."/>
            <person name="Bevan M."/>
            <person name="Bancroft I."/>
            <person name="Minx P."/>
            <person name="Cordum H."/>
            <person name="Wilson R."/>
            <person name="Cheng Z."/>
            <person name="Jin W."/>
            <person name="Jiang J."/>
            <person name="Leong S.A."/>
            <person name="Iwama H."/>
            <person name="Gojobori T."/>
            <person name="Itoh T."/>
            <person name="Niimura Y."/>
            <person name="Fujii Y."/>
            <person name="Habara T."/>
            <person name="Sakai H."/>
            <person name="Sato Y."/>
            <person name="Wilson G."/>
            <person name="Kumar K."/>
            <person name="McCouch S."/>
            <person name="Juretic N."/>
            <person name="Hoen D."/>
            <person name="Wright S."/>
            <person name="Bruskiewich R."/>
            <person name="Bureau T."/>
            <person name="Miyao A."/>
            <person name="Hirochika H."/>
            <person name="Nishikawa T."/>
            <person name="Kadowaki K."/>
            <person name="Sugiura M."/>
            <person name="Burr B."/>
            <person name="Sasaki T."/>
        </authorList>
    </citation>
    <scope>NUCLEOTIDE SEQUENCE [LARGE SCALE GENOMIC DNA]</scope>
    <source>
        <strain evidence="3">cv. Nipponbare</strain>
    </source>
</reference>
<reference evidence="2 3" key="2">
    <citation type="journal article" date="2013" name="Plant Cell Physiol.">
        <title>Rice Annotation Project Database (RAP-DB): an integrative and interactive database for rice genomics.</title>
        <authorList>
            <person name="Sakai H."/>
            <person name="Lee S.S."/>
            <person name="Tanaka T."/>
            <person name="Numa H."/>
            <person name="Kim J."/>
            <person name="Kawahara Y."/>
            <person name="Wakimoto H."/>
            <person name="Yang C.C."/>
            <person name="Iwamoto M."/>
            <person name="Abe T."/>
            <person name="Yamada Y."/>
            <person name="Muto A."/>
            <person name="Inokuchi H."/>
            <person name="Ikemura T."/>
            <person name="Matsumoto T."/>
            <person name="Sasaki T."/>
            <person name="Itoh T."/>
        </authorList>
    </citation>
    <scope>NUCLEOTIDE SEQUENCE [LARGE SCALE GENOMIC DNA]</scope>
    <source>
        <strain evidence="3">cv. Nipponbare</strain>
    </source>
</reference>
<dbReference type="Proteomes" id="UP000059680">
    <property type="component" value="Chromosome 10"/>
</dbReference>
<evidence type="ECO:0000313" key="2">
    <source>
        <dbReference type="EMBL" id="BAT11175.1"/>
    </source>
</evidence>
<keyword evidence="3" id="KW-1185">Reference proteome</keyword>
<evidence type="ECO:0000313" key="3">
    <source>
        <dbReference type="Proteomes" id="UP000059680"/>
    </source>
</evidence>
<dbReference type="AlphaFoldDB" id="A0A0P0XV22"/>
<name>A0A0P0XV22_ORYSJ</name>
<accession>A0A0P0XV22</accession>
<proteinExistence type="predicted"/>
<protein>
    <submittedName>
        <fullName evidence="2">Os10g0461750 protein</fullName>
    </submittedName>
</protein>
<organism evidence="2 3">
    <name type="scientific">Oryza sativa subsp. japonica</name>
    <name type="common">Rice</name>
    <dbReference type="NCBI Taxonomy" id="39947"/>
    <lineage>
        <taxon>Eukaryota</taxon>
        <taxon>Viridiplantae</taxon>
        <taxon>Streptophyta</taxon>
        <taxon>Embryophyta</taxon>
        <taxon>Tracheophyta</taxon>
        <taxon>Spermatophyta</taxon>
        <taxon>Magnoliopsida</taxon>
        <taxon>Liliopsida</taxon>
        <taxon>Poales</taxon>
        <taxon>Poaceae</taxon>
        <taxon>BOP clade</taxon>
        <taxon>Oryzoideae</taxon>
        <taxon>Oryzeae</taxon>
        <taxon>Oryzinae</taxon>
        <taxon>Oryza</taxon>
        <taxon>Oryza sativa</taxon>
    </lineage>
</organism>
<dbReference type="InParanoid" id="A0A0P0XV22"/>